<gene>
    <name evidence="8" type="ORF">RND61_16935</name>
</gene>
<evidence type="ECO:0000256" key="2">
    <source>
        <dbReference type="ARBA" id="ARBA00006386"/>
    </source>
</evidence>
<evidence type="ECO:0000256" key="7">
    <source>
        <dbReference type="SAM" id="Phobius"/>
    </source>
</evidence>
<keyword evidence="4 7" id="KW-0812">Transmembrane</keyword>
<evidence type="ECO:0000256" key="5">
    <source>
        <dbReference type="ARBA" id="ARBA00022989"/>
    </source>
</evidence>
<organism evidence="8 9">
    <name type="scientific">Streptomyces tamarix</name>
    <dbReference type="NCBI Taxonomy" id="3078565"/>
    <lineage>
        <taxon>Bacteria</taxon>
        <taxon>Bacillati</taxon>
        <taxon>Actinomycetota</taxon>
        <taxon>Actinomycetes</taxon>
        <taxon>Kitasatosporales</taxon>
        <taxon>Streptomycetaceae</taxon>
        <taxon>Streptomyces</taxon>
    </lineage>
</organism>
<proteinExistence type="inferred from homology"/>
<dbReference type="PANTHER" id="PTHR34184:SF4">
    <property type="entry name" value="UPF0718 PROTEIN YCGR"/>
    <property type="match status" value="1"/>
</dbReference>
<dbReference type="Proteomes" id="UP001250181">
    <property type="component" value="Unassembled WGS sequence"/>
</dbReference>
<dbReference type="InterPro" id="IPR005524">
    <property type="entry name" value="DUF318"/>
</dbReference>
<feature type="transmembrane region" description="Helical" evidence="7">
    <location>
        <begin position="107"/>
        <end position="132"/>
    </location>
</feature>
<dbReference type="EMBL" id="JAWCTQ010000019">
    <property type="protein sequence ID" value="MDT9683734.1"/>
    <property type="molecule type" value="Genomic_DNA"/>
</dbReference>
<feature type="transmembrane region" description="Helical" evidence="7">
    <location>
        <begin position="24"/>
        <end position="43"/>
    </location>
</feature>
<evidence type="ECO:0000256" key="3">
    <source>
        <dbReference type="ARBA" id="ARBA00022475"/>
    </source>
</evidence>
<evidence type="ECO:0000256" key="4">
    <source>
        <dbReference type="ARBA" id="ARBA00022692"/>
    </source>
</evidence>
<protein>
    <submittedName>
        <fullName evidence="8">Permease</fullName>
    </submittedName>
</protein>
<dbReference type="Pfam" id="PF03773">
    <property type="entry name" value="ArsP_1"/>
    <property type="match status" value="1"/>
</dbReference>
<evidence type="ECO:0000256" key="6">
    <source>
        <dbReference type="ARBA" id="ARBA00023136"/>
    </source>
</evidence>
<feature type="transmembrane region" description="Helical" evidence="7">
    <location>
        <begin position="241"/>
        <end position="259"/>
    </location>
</feature>
<comment type="similarity">
    <text evidence="2">Belongs to the UPF0718 family.</text>
</comment>
<dbReference type="InterPro" id="IPR052923">
    <property type="entry name" value="UPF0718"/>
</dbReference>
<dbReference type="RefSeq" id="WP_315878804.1">
    <property type="nucleotide sequence ID" value="NZ_JAWCTQ010000019.1"/>
</dbReference>
<feature type="transmembrane region" description="Helical" evidence="7">
    <location>
        <begin position="336"/>
        <end position="355"/>
    </location>
</feature>
<feature type="transmembrane region" description="Helical" evidence="7">
    <location>
        <begin position="309"/>
        <end position="330"/>
    </location>
</feature>
<keyword evidence="9" id="KW-1185">Reference proteome</keyword>
<name>A0ABU3QMQ7_9ACTN</name>
<sequence>MIEPVVDVLGRVAQDVWSTFTHNWPFLLISVVVASAISVYVGADRLSSWLRRKTWIAVFGAVTLAVLTPFCSCGTTAVVLGALASSVPWAPVVAFMVSSPLTSPEEYVYSTGLFGFSFATTFFVASIVLGLAAGGITHLIEKTGWLKGQARVVSPEEASCCGTEDKAAPKAESDGCCGSSDEGGLGGGSATVPAGGGGLARTALLERIEVKPAAPEPEVTLVSKYKLDEFGVTLWKNTRRLALFFFGFAALGYLLIETIPTSVLTNYLGEGSILAVPLAALIGIPVYLNSDGSLPLVATLMQGGMGPGAALAFLITGAGTSIGAISGMFVIARKKIVGLVVGFLFGGAVLAGYLAPMWL</sequence>
<comment type="subcellular location">
    <subcellularLocation>
        <location evidence="1">Cell membrane</location>
        <topology evidence="1">Multi-pass membrane protein</topology>
    </subcellularLocation>
</comment>
<comment type="caution">
    <text evidence="8">The sequence shown here is derived from an EMBL/GenBank/DDBJ whole genome shotgun (WGS) entry which is preliminary data.</text>
</comment>
<feature type="transmembrane region" description="Helical" evidence="7">
    <location>
        <begin position="55"/>
        <end position="87"/>
    </location>
</feature>
<keyword evidence="3" id="KW-1003">Cell membrane</keyword>
<evidence type="ECO:0000313" key="9">
    <source>
        <dbReference type="Proteomes" id="UP001250181"/>
    </source>
</evidence>
<accession>A0ABU3QMQ7</accession>
<evidence type="ECO:0000256" key="1">
    <source>
        <dbReference type="ARBA" id="ARBA00004651"/>
    </source>
</evidence>
<keyword evidence="5 7" id="KW-1133">Transmembrane helix</keyword>
<reference evidence="8 9" key="1">
    <citation type="submission" date="2023-09" db="EMBL/GenBank/DDBJ databases">
        <title>Streptomyces sp. nov.: A antagonism against Alternaria gaisen Producing Streptochlin, Isolated from Tamarix root soil.</title>
        <authorList>
            <person name="Chen Y."/>
        </authorList>
    </citation>
    <scope>NUCLEOTIDE SEQUENCE [LARGE SCALE GENOMIC DNA]</scope>
    <source>
        <strain evidence="8 9">TRM76323</strain>
    </source>
</reference>
<evidence type="ECO:0000313" key="8">
    <source>
        <dbReference type="EMBL" id="MDT9683734.1"/>
    </source>
</evidence>
<dbReference type="PANTHER" id="PTHR34184">
    <property type="entry name" value="UPF0718 PROTEIN YCGR"/>
    <property type="match status" value="1"/>
</dbReference>
<keyword evidence="6 7" id="KW-0472">Membrane</keyword>